<protein>
    <submittedName>
        <fullName evidence="2">Uncharacterized protein</fullName>
    </submittedName>
</protein>
<evidence type="ECO:0000256" key="1">
    <source>
        <dbReference type="SAM" id="MobiDB-lite"/>
    </source>
</evidence>
<organism evidence="2 3">
    <name type="scientific">Trypanosoma rangeli</name>
    <dbReference type="NCBI Taxonomy" id="5698"/>
    <lineage>
        <taxon>Eukaryota</taxon>
        <taxon>Discoba</taxon>
        <taxon>Euglenozoa</taxon>
        <taxon>Kinetoplastea</taxon>
        <taxon>Metakinetoplastina</taxon>
        <taxon>Trypanosomatida</taxon>
        <taxon>Trypanosomatidae</taxon>
        <taxon>Trypanosoma</taxon>
        <taxon>Herpetosoma</taxon>
    </lineage>
</organism>
<dbReference type="OMA" id="VEPPCAM"/>
<dbReference type="RefSeq" id="XP_029238882.1">
    <property type="nucleotide sequence ID" value="XM_029381255.1"/>
</dbReference>
<dbReference type="GeneID" id="40328255"/>
<accession>A0A422NKD6</accession>
<feature type="region of interest" description="Disordered" evidence="1">
    <location>
        <begin position="1"/>
        <end position="40"/>
    </location>
</feature>
<gene>
    <name evidence="2" type="ORF">TraAM80_04322</name>
</gene>
<keyword evidence="3" id="KW-1185">Reference proteome</keyword>
<dbReference type="OrthoDB" id="265655at2759"/>
<proteinExistence type="predicted"/>
<sequence>MFLRSKRYKLSSDDAVSHSSYKNAYQERPASAPTAGGAPRVEHRLHLVKRNGMSLTPEPPEEKCDLSPRLYTISLPPAVEPPCAMYPAFDVSRLSKHEQHIVEALVAEVADAIAFPSLQEELTQ</sequence>
<evidence type="ECO:0000313" key="3">
    <source>
        <dbReference type="Proteomes" id="UP000283634"/>
    </source>
</evidence>
<reference evidence="2 3" key="1">
    <citation type="journal article" date="2018" name="BMC Genomics">
        <title>Genomic comparison of Trypanosoma conorhini and Trypanosoma rangeli to Trypanosoma cruzi strains of high and low virulence.</title>
        <authorList>
            <person name="Bradwell K.R."/>
            <person name="Koparde V.N."/>
            <person name="Matveyev A.V."/>
            <person name="Serrano M.G."/>
            <person name="Alves J.M."/>
            <person name="Parikh H."/>
            <person name="Huang B."/>
            <person name="Lee V."/>
            <person name="Espinosa-Alvarez O."/>
            <person name="Ortiz P.A."/>
            <person name="Costa-Martins A.G."/>
            <person name="Teixeira M.M."/>
            <person name="Buck G.A."/>
        </authorList>
    </citation>
    <scope>NUCLEOTIDE SEQUENCE [LARGE SCALE GENOMIC DNA]</scope>
    <source>
        <strain evidence="2 3">AM80</strain>
    </source>
</reference>
<evidence type="ECO:0000313" key="2">
    <source>
        <dbReference type="EMBL" id="RNF05789.1"/>
    </source>
</evidence>
<dbReference type="AlphaFoldDB" id="A0A422NKD6"/>
<dbReference type="EMBL" id="MKGL01000125">
    <property type="protein sequence ID" value="RNF05789.1"/>
    <property type="molecule type" value="Genomic_DNA"/>
</dbReference>
<dbReference type="Proteomes" id="UP000283634">
    <property type="component" value="Unassembled WGS sequence"/>
</dbReference>
<comment type="caution">
    <text evidence="2">The sequence shown here is derived from an EMBL/GenBank/DDBJ whole genome shotgun (WGS) entry which is preliminary data.</text>
</comment>
<name>A0A422NKD6_TRYRA</name>